<organism evidence="6 7">
    <name type="scientific">candidate division WOR_3 bacterium SM23_42</name>
    <dbReference type="NCBI Taxonomy" id="1703779"/>
    <lineage>
        <taxon>Bacteria</taxon>
        <taxon>Bacteria division WOR-3</taxon>
    </lineage>
</organism>
<feature type="domain" description="4Fe-4S ferredoxin-type" evidence="5">
    <location>
        <begin position="325"/>
        <end position="349"/>
    </location>
</feature>
<evidence type="ECO:0000259" key="5">
    <source>
        <dbReference type="PROSITE" id="PS51379"/>
    </source>
</evidence>
<proteinExistence type="predicted"/>
<dbReference type="GO" id="GO:0046872">
    <property type="term" value="F:metal ion binding"/>
    <property type="evidence" value="ECO:0007669"/>
    <property type="project" value="UniProtKB-KW"/>
</dbReference>
<dbReference type="InterPro" id="IPR017900">
    <property type="entry name" value="4Fe4S_Fe_S_CS"/>
</dbReference>
<dbReference type="STRING" id="1703779.AMJ83_07770"/>
<dbReference type="GO" id="GO:0051539">
    <property type="term" value="F:4 iron, 4 sulfur cluster binding"/>
    <property type="evidence" value="ECO:0007669"/>
    <property type="project" value="UniProtKB-KW"/>
</dbReference>
<accession>A0A0S8FRA9</accession>
<gene>
    <name evidence="6" type="ORF">AMJ83_07770</name>
</gene>
<dbReference type="PANTHER" id="PTHR24960">
    <property type="entry name" value="PHOTOSYSTEM I IRON-SULFUR CENTER-RELATED"/>
    <property type="match status" value="1"/>
</dbReference>
<evidence type="ECO:0000256" key="3">
    <source>
        <dbReference type="ARBA" id="ARBA00023004"/>
    </source>
</evidence>
<dbReference type="Pfam" id="PF00037">
    <property type="entry name" value="Fer4"/>
    <property type="match status" value="1"/>
</dbReference>
<keyword evidence="1" id="KW-0004">4Fe-4S</keyword>
<dbReference type="AlphaFoldDB" id="A0A0S8FRA9"/>
<feature type="domain" description="4Fe-4S ferredoxin-type" evidence="5">
    <location>
        <begin position="295"/>
        <end position="324"/>
    </location>
</feature>
<dbReference type="Pfam" id="PF04015">
    <property type="entry name" value="DUF362"/>
    <property type="match status" value="1"/>
</dbReference>
<dbReference type="PANTHER" id="PTHR24960:SF76">
    <property type="entry name" value="4FE-4S FERREDOXIN-TYPE DOMAIN-CONTAINING PROTEIN"/>
    <property type="match status" value="1"/>
</dbReference>
<dbReference type="SUPFAM" id="SSF54862">
    <property type="entry name" value="4Fe-4S ferredoxins"/>
    <property type="match status" value="1"/>
</dbReference>
<sequence>MIKHKVLIKEDENLEAAIAGIFQTLGPAKLRKKRILVKPNMLRSANPDDCVVTDPRLLRATVDFLLESGAEVVVGDNPMPDSRNMNELEVAQSCGFTDAAMGRFRNIGRYSKKIVRKANLLKELYISREVLDCDLLVSLPKFKTHELTIMTIAIKNHFGVIPGGQKLYIHSLFPKINDFSKVLLEIYQTRPPEIIIVDCLNIVDARGKKFSPGRLIAGDNGHAVDYTCALMAGVSPYHIPTVRIARDEKIFSPDNIEYHGVVKNIDGYTLPFTFPLRNTIVELFARFFYQILLKRVPVINHARCTRCSSCENVCPPRAIRKQQIDYGACIKCYCCLEICPNQAIRIKYKTI</sequence>
<evidence type="ECO:0000313" key="6">
    <source>
        <dbReference type="EMBL" id="KPK63241.1"/>
    </source>
</evidence>
<evidence type="ECO:0000256" key="2">
    <source>
        <dbReference type="ARBA" id="ARBA00022723"/>
    </source>
</evidence>
<keyword evidence="2" id="KW-0479">Metal-binding</keyword>
<name>A0A0S8FRA9_UNCW3</name>
<keyword evidence="4" id="KW-0411">Iron-sulfur</keyword>
<dbReference type="PROSITE" id="PS00198">
    <property type="entry name" value="4FE4S_FER_1"/>
    <property type="match status" value="1"/>
</dbReference>
<dbReference type="Proteomes" id="UP000051373">
    <property type="component" value="Unassembled WGS sequence"/>
</dbReference>
<dbReference type="PROSITE" id="PS51379">
    <property type="entry name" value="4FE4S_FER_2"/>
    <property type="match status" value="2"/>
</dbReference>
<dbReference type="InterPro" id="IPR017896">
    <property type="entry name" value="4Fe4S_Fe-S-bd"/>
</dbReference>
<evidence type="ECO:0000313" key="7">
    <source>
        <dbReference type="Proteomes" id="UP000051373"/>
    </source>
</evidence>
<dbReference type="InterPro" id="IPR007160">
    <property type="entry name" value="DUF362"/>
</dbReference>
<evidence type="ECO:0000256" key="4">
    <source>
        <dbReference type="ARBA" id="ARBA00023014"/>
    </source>
</evidence>
<dbReference type="Gene3D" id="3.30.70.20">
    <property type="match status" value="1"/>
</dbReference>
<reference evidence="6 7" key="1">
    <citation type="journal article" date="2015" name="Microbiome">
        <title>Genomic resolution of linkages in carbon, nitrogen, and sulfur cycling among widespread estuary sediment bacteria.</title>
        <authorList>
            <person name="Baker B.J."/>
            <person name="Lazar C.S."/>
            <person name="Teske A.P."/>
            <person name="Dick G.J."/>
        </authorList>
    </citation>
    <scope>NUCLEOTIDE SEQUENCE [LARGE SCALE GENOMIC DNA]</scope>
    <source>
        <strain evidence="6">SM23_42</strain>
    </source>
</reference>
<dbReference type="InterPro" id="IPR050157">
    <property type="entry name" value="PSI_iron-sulfur_center"/>
</dbReference>
<protein>
    <recommendedName>
        <fullName evidence="5">4Fe-4S ferredoxin-type domain-containing protein</fullName>
    </recommendedName>
</protein>
<dbReference type="EMBL" id="LJUJ01000016">
    <property type="protein sequence ID" value="KPK63241.1"/>
    <property type="molecule type" value="Genomic_DNA"/>
</dbReference>
<evidence type="ECO:0000256" key="1">
    <source>
        <dbReference type="ARBA" id="ARBA00022485"/>
    </source>
</evidence>
<keyword evidence="3" id="KW-0408">Iron</keyword>
<comment type="caution">
    <text evidence="6">The sequence shown here is derived from an EMBL/GenBank/DDBJ whole genome shotgun (WGS) entry which is preliminary data.</text>
</comment>